<feature type="region of interest" description="Disordered" evidence="4">
    <location>
        <begin position="266"/>
        <end position="289"/>
    </location>
</feature>
<dbReference type="Pfam" id="PF00806">
    <property type="entry name" value="PUF"/>
    <property type="match status" value="8"/>
</dbReference>
<comment type="function">
    <text evidence="2">RNA-binding nucleolar protein required for pre-rRNA processing. Involved in production of 18S rRNA and assembly of small ribosomal subunit.</text>
</comment>
<dbReference type="Gene3D" id="1.25.10.10">
    <property type="entry name" value="Leucine-rich Repeat Variant"/>
    <property type="match status" value="1"/>
</dbReference>
<dbReference type="SUPFAM" id="SSF48371">
    <property type="entry name" value="ARM repeat"/>
    <property type="match status" value="1"/>
</dbReference>
<dbReference type="PANTHER" id="PTHR12537:SF12">
    <property type="entry name" value="MATERNAL PROTEIN PUMILIO"/>
    <property type="match status" value="1"/>
</dbReference>
<feature type="region of interest" description="Disordered" evidence="4">
    <location>
        <begin position="1"/>
        <end position="226"/>
    </location>
</feature>
<reference evidence="6" key="1">
    <citation type="journal article" date="2021" name="J Fungi (Basel)">
        <title>Genomic and Metabolomic Analyses of the Marine Fungus Emericellopsis cladophorae: Insights into Saltwater Adaptability Mechanisms and Its Biosynthetic Potential.</title>
        <authorList>
            <person name="Goncalves M.F.M."/>
            <person name="Hilario S."/>
            <person name="Van de Peer Y."/>
            <person name="Esteves A.C."/>
            <person name="Alves A."/>
        </authorList>
    </citation>
    <scope>NUCLEOTIDE SEQUENCE</scope>
    <source>
        <strain evidence="6">MUM 19.33</strain>
    </source>
</reference>
<dbReference type="GO" id="GO:0003730">
    <property type="term" value="F:mRNA 3'-UTR binding"/>
    <property type="evidence" value="ECO:0007669"/>
    <property type="project" value="TreeGrafter"/>
</dbReference>
<dbReference type="EMBL" id="JAGIXG020000006">
    <property type="protein sequence ID" value="KAI6783884.1"/>
    <property type="molecule type" value="Genomic_DNA"/>
</dbReference>
<feature type="repeat" description="Pumilio" evidence="3">
    <location>
        <begin position="482"/>
        <end position="517"/>
    </location>
</feature>
<dbReference type="GO" id="GO:0005737">
    <property type="term" value="C:cytoplasm"/>
    <property type="evidence" value="ECO:0007669"/>
    <property type="project" value="TreeGrafter"/>
</dbReference>
<feature type="repeat" description="Pumilio" evidence="3">
    <location>
        <begin position="518"/>
        <end position="553"/>
    </location>
</feature>
<feature type="region of interest" description="Disordered" evidence="4">
    <location>
        <begin position="752"/>
        <end position="792"/>
    </location>
</feature>
<feature type="repeat" description="Pumilio" evidence="3">
    <location>
        <begin position="410"/>
        <end position="445"/>
    </location>
</feature>
<keyword evidence="7" id="KW-1185">Reference proteome</keyword>
<feature type="repeat" description="Pumilio" evidence="3">
    <location>
        <begin position="590"/>
        <end position="625"/>
    </location>
</feature>
<dbReference type="PROSITE" id="PS50303">
    <property type="entry name" value="PUM_HD"/>
    <property type="match status" value="1"/>
</dbReference>
<dbReference type="Proteomes" id="UP001055219">
    <property type="component" value="Unassembled WGS sequence"/>
</dbReference>
<reference evidence="6" key="2">
    <citation type="submission" date="2022-07" db="EMBL/GenBank/DDBJ databases">
        <authorList>
            <person name="Goncalves M.F.M."/>
            <person name="Hilario S."/>
            <person name="Van De Peer Y."/>
            <person name="Esteves A.C."/>
            <person name="Alves A."/>
        </authorList>
    </citation>
    <scope>NUCLEOTIDE SEQUENCE</scope>
    <source>
        <strain evidence="6">MUM 19.33</strain>
    </source>
</reference>
<evidence type="ECO:0000313" key="7">
    <source>
        <dbReference type="Proteomes" id="UP001055219"/>
    </source>
</evidence>
<dbReference type="RefSeq" id="XP_051364740.1">
    <property type="nucleotide sequence ID" value="XM_051503791.1"/>
</dbReference>
<feature type="compositionally biased region" description="Low complexity" evidence="4">
    <location>
        <begin position="73"/>
        <end position="86"/>
    </location>
</feature>
<dbReference type="InterPro" id="IPR033712">
    <property type="entry name" value="Pumilio_RNA-bd"/>
</dbReference>
<dbReference type="SMART" id="SM00025">
    <property type="entry name" value="Pumilio"/>
    <property type="match status" value="8"/>
</dbReference>
<feature type="compositionally biased region" description="Polar residues" evidence="4">
    <location>
        <begin position="162"/>
        <end position="201"/>
    </location>
</feature>
<evidence type="ECO:0000256" key="2">
    <source>
        <dbReference type="ARBA" id="ARBA00024893"/>
    </source>
</evidence>
<evidence type="ECO:0000256" key="4">
    <source>
        <dbReference type="SAM" id="MobiDB-lite"/>
    </source>
</evidence>
<sequence length="792" mass="87047">MPSNGNPDKAQQPLGSGLNSVYGSQTRHGFWNTYQPSHTRGASLSQDPTELTSNGTRIGREGMLSNYPWNGDNNRSSSSSPSRTRNGAIPRASTFGSGADASGIRNGMNGHGKNGFADNGMTRSTNDASFFETLSSIPATDPNGPPSRQSQASPGYGDLFNGRTNGHAQSNSSSQRAMPSNGNGSSHQASNSQAFSRNQQLADHMGMPYGRRGPAEHGALKGMSSQPFQFNPGSQPFADTNGSRYGSAFAPDSTIESLTNGFSTLRRPSVSPSASYHPEGSHTFRSFPSNASPWNVNGALSRDAQAAEVERRGSAQAYASTSYSSGYYSPQPSYPLSPQHGNNYLEQQYPQAYRQAMLPSYNMPYNMPYPLSGTLPQIHPAADGGPTRGVRSARLEEYKNNKGKKHELKDFYTYMVEFSGDQHGSRFIQGKLETANSDEKEQVFREIEPNAIQLMNDVFGNYVVQKFFDHGTQVQKKILANKLKTKMVDLSLQVYACRVVQKALQHVLVDQQLELVQELSADILKVIKDGNGNHVVQKIITLIDRKHLDFLMKAISGNVMALSNHQYGCRVIQRMMDHGTPKDRDSIIAELRPSAHLLLPDQYGNYVAQHIIQHGSFQDRERMVRLVLDQLVDLCKHKYASNVVETCIIHGVPELRTMIRERFEQVGSDGTSILSQLLKDSYGNYVIQKMATFLHGEEQNAFVDQIRPLFSNFKKSGNVRQISAMDKMFQQHLCGELKPDKDTYRMVRPVAPAPGITQEPRQSPGVPTTVADSDDSALMADGITTNGDGPGA</sequence>
<name>A0A9P9Y6L5_9HYPO</name>
<proteinExistence type="predicted"/>
<dbReference type="InterPro" id="IPR033133">
    <property type="entry name" value="PUM-HD"/>
</dbReference>
<dbReference type="InterPro" id="IPR001313">
    <property type="entry name" value="Pumilio_RNA-bd_rpt"/>
</dbReference>
<evidence type="ECO:0000256" key="1">
    <source>
        <dbReference type="ARBA" id="ARBA00022737"/>
    </source>
</evidence>
<dbReference type="OrthoDB" id="668540at2759"/>
<feature type="repeat" description="Pumilio" evidence="3">
    <location>
        <begin position="446"/>
        <end position="481"/>
    </location>
</feature>
<evidence type="ECO:0000259" key="5">
    <source>
        <dbReference type="PROSITE" id="PS50303"/>
    </source>
</evidence>
<feature type="compositionally biased region" description="Polar residues" evidence="4">
    <location>
        <begin position="121"/>
        <end position="138"/>
    </location>
</feature>
<feature type="repeat" description="Pumilio" evidence="3">
    <location>
        <begin position="554"/>
        <end position="589"/>
    </location>
</feature>
<gene>
    <name evidence="6" type="ORF">J7T54_001760</name>
</gene>
<feature type="compositionally biased region" description="Polar residues" evidence="4">
    <location>
        <begin position="13"/>
        <end position="56"/>
    </location>
</feature>
<keyword evidence="1" id="KW-0677">Repeat</keyword>
<dbReference type="CDD" id="cd07920">
    <property type="entry name" value="Pumilio"/>
    <property type="match status" value="1"/>
</dbReference>
<dbReference type="PANTHER" id="PTHR12537">
    <property type="entry name" value="RNA BINDING PROTEIN PUMILIO-RELATED"/>
    <property type="match status" value="1"/>
</dbReference>
<dbReference type="AlphaFoldDB" id="A0A9P9Y6L5"/>
<dbReference type="GeneID" id="75828277"/>
<evidence type="ECO:0000313" key="6">
    <source>
        <dbReference type="EMBL" id="KAI6783884.1"/>
    </source>
</evidence>
<feature type="repeat" description="Pumilio" evidence="3">
    <location>
        <begin position="665"/>
        <end position="704"/>
    </location>
</feature>
<comment type="caution">
    <text evidence="6">The sequence shown here is derived from an EMBL/GenBank/DDBJ whole genome shotgun (WGS) entry which is preliminary data.</text>
</comment>
<dbReference type="PROSITE" id="PS50302">
    <property type="entry name" value="PUM"/>
    <property type="match status" value="7"/>
</dbReference>
<dbReference type="InterPro" id="IPR016024">
    <property type="entry name" value="ARM-type_fold"/>
</dbReference>
<dbReference type="InterPro" id="IPR011989">
    <property type="entry name" value="ARM-like"/>
</dbReference>
<feature type="compositionally biased region" description="Polar residues" evidence="4">
    <location>
        <begin position="783"/>
        <end position="792"/>
    </location>
</feature>
<protein>
    <submittedName>
        <fullName evidence="6">Pumilio 2</fullName>
    </submittedName>
</protein>
<organism evidence="6 7">
    <name type="scientific">Emericellopsis cladophorae</name>
    <dbReference type="NCBI Taxonomy" id="2686198"/>
    <lineage>
        <taxon>Eukaryota</taxon>
        <taxon>Fungi</taxon>
        <taxon>Dikarya</taxon>
        <taxon>Ascomycota</taxon>
        <taxon>Pezizomycotina</taxon>
        <taxon>Sordariomycetes</taxon>
        <taxon>Hypocreomycetidae</taxon>
        <taxon>Hypocreales</taxon>
        <taxon>Bionectriaceae</taxon>
        <taxon>Emericellopsis</taxon>
    </lineage>
</organism>
<dbReference type="GO" id="GO:0000288">
    <property type="term" value="P:nuclear-transcribed mRNA catabolic process, deadenylation-dependent decay"/>
    <property type="evidence" value="ECO:0007669"/>
    <property type="project" value="TreeGrafter"/>
</dbReference>
<feature type="domain" description="PUM-HD" evidence="5">
    <location>
        <begin position="390"/>
        <end position="730"/>
    </location>
</feature>
<evidence type="ECO:0000256" key="3">
    <source>
        <dbReference type="PROSITE-ProRule" id="PRU00317"/>
    </source>
</evidence>
<accession>A0A9P9Y6L5</accession>